<sequence length="542" mass="60993">MTAMPTMLTFPTIDLCLVLTTCLFSFIAGAEQQPFHGNDEPEAFHVAIVGAGLAGASSAYYLSNLSTSYFSHPLKITVYEASSNVGGQVKRIFPPLDEHALEAGATHFFKDDWCLTEAAQSTNLTRRRASPVWGDIWAWNEKRSSQDRFCYKEAPRKIPPFWDPRPHARKEVRDAFNRFLDTVTFEWENSWVPWRTRRKISSLQAKFNSLGQNGTFQSIQEELEKLGLGESISSSAEQFLDNMGVPRSLQANLIEPCVRDSFGMSLKDALGLHVIASVGSTRSSPIAIDGGNVNLIGRMIEQSGAELRLDSRVTKVGPGIHRRFALEIGTSKLAKPQYVEYDAIILTGDSATHLRPTSMQQPTSIQSHVTHFATMYWLKQNEHSSHLGWIPLAAFTTANSSFSDTNDSAHITRLTTHGEFYIDRRDCSEDDLCDQAFHVHRIDSNQRLTQESLHAMMTEPRHDQIFWIDRQSWNRTFPPAKASGDTGFSNIELEPNLFNVKSDMLDTMEMSCRMGRNVALKLYDQRLLTGFLGQETNGIWLS</sequence>
<reference evidence="1 2" key="1">
    <citation type="journal article" date="2022" name="New Phytol.">
        <title>Ecological generalism drives hyperdiversity of secondary metabolite gene clusters in xylarialean endophytes.</title>
        <authorList>
            <person name="Franco M.E.E."/>
            <person name="Wisecaver J.H."/>
            <person name="Arnold A.E."/>
            <person name="Ju Y.M."/>
            <person name="Slot J.C."/>
            <person name="Ahrendt S."/>
            <person name="Moore L.P."/>
            <person name="Eastman K.E."/>
            <person name="Scott K."/>
            <person name="Konkel Z."/>
            <person name="Mondo S.J."/>
            <person name="Kuo A."/>
            <person name="Hayes R.D."/>
            <person name="Haridas S."/>
            <person name="Andreopoulos B."/>
            <person name="Riley R."/>
            <person name="LaButti K."/>
            <person name="Pangilinan J."/>
            <person name="Lipzen A."/>
            <person name="Amirebrahimi M."/>
            <person name="Yan J."/>
            <person name="Adam C."/>
            <person name="Keymanesh K."/>
            <person name="Ng V."/>
            <person name="Louie K."/>
            <person name="Northen T."/>
            <person name="Drula E."/>
            <person name="Henrissat B."/>
            <person name="Hsieh H.M."/>
            <person name="Youens-Clark K."/>
            <person name="Lutzoni F."/>
            <person name="Miadlikowska J."/>
            <person name="Eastwood D.C."/>
            <person name="Hamelin R.C."/>
            <person name="Grigoriev I.V."/>
            <person name="U'Ren J.M."/>
        </authorList>
    </citation>
    <scope>NUCLEOTIDE SEQUENCE [LARGE SCALE GENOMIC DNA]</scope>
    <source>
        <strain evidence="1 2">ER1909</strain>
    </source>
</reference>
<accession>A0ACC0CLM9</accession>
<proteinExistence type="predicted"/>
<dbReference type="Proteomes" id="UP001497680">
    <property type="component" value="Unassembled WGS sequence"/>
</dbReference>
<comment type="caution">
    <text evidence="1">The sequence shown here is derived from an EMBL/GenBank/DDBJ whole genome shotgun (WGS) entry which is preliminary data.</text>
</comment>
<dbReference type="EMBL" id="MU394398">
    <property type="protein sequence ID" value="KAI6081373.1"/>
    <property type="molecule type" value="Genomic_DNA"/>
</dbReference>
<name>A0ACC0CLM9_9PEZI</name>
<keyword evidence="2" id="KW-1185">Reference proteome</keyword>
<evidence type="ECO:0000313" key="2">
    <source>
        <dbReference type="Proteomes" id="UP001497680"/>
    </source>
</evidence>
<evidence type="ECO:0000313" key="1">
    <source>
        <dbReference type="EMBL" id="KAI6081373.1"/>
    </source>
</evidence>
<gene>
    <name evidence="1" type="ORF">F4821DRAFT_27827</name>
</gene>
<protein>
    <submittedName>
        <fullName evidence="1">Uncharacterized protein</fullName>
    </submittedName>
</protein>
<organism evidence="1 2">
    <name type="scientific">Hypoxylon rubiginosum</name>
    <dbReference type="NCBI Taxonomy" id="110542"/>
    <lineage>
        <taxon>Eukaryota</taxon>
        <taxon>Fungi</taxon>
        <taxon>Dikarya</taxon>
        <taxon>Ascomycota</taxon>
        <taxon>Pezizomycotina</taxon>
        <taxon>Sordariomycetes</taxon>
        <taxon>Xylariomycetidae</taxon>
        <taxon>Xylariales</taxon>
        <taxon>Hypoxylaceae</taxon>
        <taxon>Hypoxylon</taxon>
    </lineage>
</organism>